<dbReference type="Pfam" id="PF12587">
    <property type="entry name" value="DUF3761"/>
    <property type="match status" value="1"/>
</dbReference>
<organism evidence="4 5">
    <name type="scientific">Microbacterium capsulatum</name>
    <dbReference type="NCBI Taxonomy" id="3041921"/>
    <lineage>
        <taxon>Bacteria</taxon>
        <taxon>Bacillati</taxon>
        <taxon>Actinomycetota</taxon>
        <taxon>Actinomycetes</taxon>
        <taxon>Micrococcales</taxon>
        <taxon>Microbacteriaceae</taxon>
        <taxon>Microbacterium</taxon>
    </lineage>
</organism>
<evidence type="ECO:0000256" key="2">
    <source>
        <dbReference type="SAM" id="SignalP"/>
    </source>
</evidence>
<dbReference type="PANTHER" id="PTHR24094">
    <property type="entry name" value="SECRETED PROTEIN"/>
    <property type="match status" value="1"/>
</dbReference>
<sequence>MSLLTRARALTISAVAVAAVLSALGAPTVANAADVPVAPVAVSGSAADVLATLPVKGKAAVTGYARTAQFGRAWLDVDRNGCDTRDDILARDLSNLTRRGSCVVLTGRLTDPYTGATLLFTRGPKTSDVVQIDHIVALENAWVTGAQRLSSQQRTLLANDPLNLLAVDGRSNAKKGAGDAATWLPANKSFRCEYVSRQIAVKAAYGLWVTRAEHDAMARVLTACPGQAVKSSAFAGGAAPSSPAAPVPTSTLVPVAPAPAPADPPPAPAAPAPAPVAPAPAPAPVAPAPAPAPVAPVPAPAQAGGATALCSDGTLSYAASHRGACSHHGGVAAWYK</sequence>
<proteinExistence type="predicted"/>
<comment type="caution">
    <text evidence="4">The sequence shown here is derived from an EMBL/GenBank/DDBJ whole genome shotgun (WGS) entry which is preliminary data.</text>
</comment>
<dbReference type="InterPro" id="IPR006311">
    <property type="entry name" value="TAT_signal"/>
</dbReference>
<dbReference type="PANTHER" id="PTHR24094:SF15">
    <property type="entry name" value="AMP-DEPENDENT SYNTHETASE_LIGASE DOMAIN-CONTAINING PROTEIN-RELATED"/>
    <property type="match status" value="1"/>
</dbReference>
<name>A0ABU0XHX3_9MICO</name>
<keyword evidence="5" id="KW-1185">Reference proteome</keyword>
<dbReference type="InterPro" id="IPR011089">
    <property type="entry name" value="GmrSD_C"/>
</dbReference>
<accession>A0ABU0XHX3</accession>
<dbReference type="Proteomes" id="UP001230289">
    <property type="component" value="Unassembled WGS sequence"/>
</dbReference>
<keyword evidence="2" id="KW-0732">Signal</keyword>
<feature type="chain" id="PRO_5045095371" evidence="2">
    <location>
        <begin position="33"/>
        <end position="336"/>
    </location>
</feature>
<evidence type="ECO:0000313" key="4">
    <source>
        <dbReference type="EMBL" id="MDQ4214737.1"/>
    </source>
</evidence>
<feature type="signal peptide" evidence="2">
    <location>
        <begin position="1"/>
        <end position="32"/>
    </location>
</feature>
<protein>
    <submittedName>
        <fullName evidence="4">DUF1524 domain-containing protein</fullName>
    </submittedName>
</protein>
<dbReference type="EMBL" id="JAVFCB010000007">
    <property type="protein sequence ID" value="MDQ4214737.1"/>
    <property type="molecule type" value="Genomic_DNA"/>
</dbReference>
<evidence type="ECO:0000256" key="1">
    <source>
        <dbReference type="SAM" id="MobiDB-lite"/>
    </source>
</evidence>
<dbReference type="RefSeq" id="WP_308489682.1">
    <property type="nucleotide sequence ID" value="NZ_JAVFCB010000007.1"/>
</dbReference>
<evidence type="ECO:0000259" key="3">
    <source>
        <dbReference type="Pfam" id="PF07510"/>
    </source>
</evidence>
<feature type="region of interest" description="Disordered" evidence="1">
    <location>
        <begin position="256"/>
        <end position="293"/>
    </location>
</feature>
<evidence type="ECO:0000313" key="5">
    <source>
        <dbReference type="Proteomes" id="UP001230289"/>
    </source>
</evidence>
<dbReference type="PROSITE" id="PS51318">
    <property type="entry name" value="TAT"/>
    <property type="match status" value="1"/>
</dbReference>
<dbReference type="InterPro" id="IPR022236">
    <property type="entry name" value="DUF3761"/>
</dbReference>
<gene>
    <name evidence="4" type="ORF">RBR11_12510</name>
</gene>
<reference evidence="4 5" key="1">
    <citation type="submission" date="2023-08" db="EMBL/GenBank/DDBJ databases">
        <title>Microbacterium sp. nov., isolated from a waste landfill.</title>
        <authorList>
            <person name="Wen W."/>
        </authorList>
    </citation>
    <scope>NUCLEOTIDE SEQUENCE [LARGE SCALE GENOMIC DNA]</scope>
    <source>
        <strain evidence="4 5">ASV81</strain>
    </source>
</reference>
<feature type="domain" description="GmrSD restriction endonucleases C-terminal" evidence="3">
    <location>
        <begin position="83"/>
        <end position="220"/>
    </location>
</feature>
<dbReference type="Pfam" id="PF07510">
    <property type="entry name" value="GmrSD_C"/>
    <property type="match status" value="1"/>
</dbReference>